<evidence type="ECO:0000313" key="5">
    <source>
        <dbReference type="Proteomes" id="UP000321393"/>
    </source>
</evidence>
<reference evidence="5 6" key="1">
    <citation type="submission" date="2019-08" db="EMBL/GenBank/DDBJ databases">
        <title>Draft genome sequences of two oriental melons (Cucumis melo L. var makuwa).</title>
        <authorList>
            <person name="Kwon S.-Y."/>
        </authorList>
    </citation>
    <scope>NUCLEOTIDE SEQUENCE [LARGE SCALE GENOMIC DNA]</scope>
    <source>
        <strain evidence="6">cv. Chang Bougi</strain>
        <strain evidence="5">cv. SW 3</strain>
        <tissue evidence="3">Leaf</tissue>
    </source>
</reference>
<sequence>MNRVVHPQFHVPNVNTRDEGPFGVLNVNVFLVEAEASGGAHGEGVNFLGFIVGKNGAEVDEEKVKAIREWPTPKNASDVRSFHGLASFNRRFIKNFSAIAAPLNNLVKKHVAFEWGEKQEKAFKELKEKLMNAPLLVLPNFERTFEIECEQVGWA</sequence>
<dbReference type="Gene3D" id="3.30.70.270">
    <property type="match status" value="1"/>
</dbReference>
<dbReference type="Pfam" id="PF17919">
    <property type="entry name" value="RT_RNaseH_2"/>
    <property type="match status" value="1"/>
</dbReference>
<dbReference type="EMBL" id="SSTD01008804">
    <property type="protein sequence ID" value="TYK14907.1"/>
    <property type="molecule type" value="Genomic_DNA"/>
</dbReference>
<dbReference type="PANTHER" id="PTHR37984">
    <property type="entry name" value="PROTEIN CBG26694"/>
    <property type="match status" value="1"/>
</dbReference>
<keyword evidence="1" id="KW-0511">Multifunctional enzyme</keyword>
<evidence type="ECO:0000259" key="2">
    <source>
        <dbReference type="Pfam" id="PF17919"/>
    </source>
</evidence>
<dbReference type="InterPro" id="IPR050951">
    <property type="entry name" value="Retrovirus_Pol_polyprotein"/>
</dbReference>
<protein>
    <submittedName>
        <fullName evidence="3">Retrovirus-related Pol polyprotein from transposon 17.6</fullName>
    </submittedName>
</protein>
<dbReference type="EMBL" id="SSTE01000165">
    <property type="protein sequence ID" value="KAA0067865.1"/>
    <property type="molecule type" value="Genomic_DNA"/>
</dbReference>
<name>A0A5A7VQ92_CUCMM</name>
<evidence type="ECO:0000256" key="1">
    <source>
        <dbReference type="ARBA" id="ARBA00023268"/>
    </source>
</evidence>
<accession>A0A5A7VQ92</accession>
<dbReference type="InterPro" id="IPR041577">
    <property type="entry name" value="RT_RNaseH_2"/>
</dbReference>
<comment type="caution">
    <text evidence="3">The sequence shown here is derived from an EMBL/GenBank/DDBJ whole genome shotgun (WGS) entry which is preliminary data.</text>
</comment>
<dbReference type="Proteomes" id="UP000321947">
    <property type="component" value="Unassembled WGS sequence"/>
</dbReference>
<proteinExistence type="predicted"/>
<dbReference type="GO" id="GO:0003824">
    <property type="term" value="F:catalytic activity"/>
    <property type="evidence" value="ECO:0007669"/>
    <property type="project" value="UniProtKB-KW"/>
</dbReference>
<evidence type="ECO:0000313" key="3">
    <source>
        <dbReference type="EMBL" id="KAA0067865.1"/>
    </source>
</evidence>
<dbReference type="OrthoDB" id="1909920at2759"/>
<dbReference type="InterPro" id="IPR043128">
    <property type="entry name" value="Rev_trsase/Diguanyl_cyclase"/>
</dbReference>
<dbReference type="PANTHER" id="PTHR37984:SF5">
    <property type="entry name" value="PROTEIN NYNRIN-LIKE"/>
    <property type="match status" value="1"/>
</dbReference>
<gene>
    <name evidence="4" type="ORF">E5676_scaffold1779G00270</name>
    <name evidence="3" type="ORF">E6C27_scaffold138G00100</name>
</gene>
<evidence type="ECO:0000313" key="6">
    <source>
        <dbReference type="Proteomes" id="UP000321947"/>
    </source>
</evidence>
<dbReference type="InterPro" id="IPR043502">
    <property type="entry name" value="DNA/RNA_pol_sf"/>
</dbReference>
<evidence type="ECO:0000313" key="4">
    <source>
        <dbReference type="EMBL" id="TYK14907.1"/>
    </source>
</evidence>
<organism evidence="3 5">
    <name type="scientific">Cucumis melo var. makuwa</name>
    <name type="common">Oriental melon</name>
    <dbReference type="NCBI Taxonomy" id="1194695"/>
    <lineage>
        <taxon>Eukaryota</taxon>
        <taxon>Viridiplantae</taxon>
        <taxon>Streptophyta</taxon>
        <taxon>Embryophyta</taxon>
        <taxon>Tracheophyta</taxon>
        <taxon>Spermatophyta</taxon>
        <taxon>Magnoliopsida</taxon>
        <taxon>eudicotyledons</taxon>
        <taxon>Gunneridae</taxon>
        <taxon>Pentapetalae</taxon>
        <taxon>rosids</taxon>
        <taxon>fabids</taxon>
        <taxon>Cucurbitales</taxon>
        <taxon>Cucurbitaceae</taxon>
        <taxon>Benincaseae</taxon>
        <taxon>Cucumis</taxon>
    </lineage>
</organism>
<dbReference type="FunFam" id="3.30.70.270:FF:000020">
    <property type="entry name" value="Transposon Tf2-6 polyprotein-like Protein"/>
    <property type="match status" value="1"/>
</dbReference>
<feature type="domain" description="Reverse transcriptase/retrotransposon-derived protein RNase H-like" evidence="2">
    <location>
        <begin position="115"/>
        <end position="150"/>
    </location>
</feature>
<dbReference type="SUPFAM" id="SSF56672">
    <property type="entry name" value="DNA/RNA polymerases"/>
    <property type="match status" value="1"/>
</dbReference>
<dbReference type="AlphaFoldDB" id="A0A5A7VQ92"/>
<dbReference type="Proteomes" id="UP000321393">
    <property type="component" value="Unassembled WGS sequence"/>
</dbReference>